<feature type="transmembrane region" description="Helical" evidence="7">
    <location>
        <begin position="107"/>
        <end position="125"/>
    </location>
</feature>
<dbReference type="VEuPathDB" id="TrichDB:TRFO_06606"/>
<reference evidence="8" key="1">
    <citation type="submission" date="2016-10" db="EMBL/GenBank/DDBJ databases">
        <authorList>
            <person name="Benchimol M."/>
            <person name="Almeida L.G."/>
            <person name="Vasconcelos A.T."/>
            <person name="Perreira-Neves A."/>
            <person name="Rosa I.A."/>
            <person name="Tasca T."/>
            <person name="Bogo M.R."/>
            <person name="de Souza W."/>
        </authorList>
    </citation>
    <scope>NUCLEOTIDE SEQUENCE [LARGE SCALE GENOMIC DNA]</scope>
    <source>
        <strain evidence="8">K</strain>
    </source>
</reference>
<dbReference type="GO" id="GO:0012505">
    <property type="term" value="C:endomembrane system"/>
    <property type="evidence" value="ECO:0007669"/>
    <property type="project" value="UniProtKB-SubCell"/>
</dbReference>
<evidence type="ECO:0000256" key="3">
    <source>
        <dbReference type="ARBA" id="ARBA00022692"/>
    </source>
</evidence>
<dbReference type="RefSeq" id="XP_068356894.1">
    <property type="nucleotide sequence ID" value="XM_068493193.1"/>
</dbReference>
<accession>A0A1J4K1Z3</accession>
<dbReference type="InterPro" id="IPR006603">
    <property type="entry name" value="PQ-loop_rpt"/>
</dbReference>
<evidence type="ECO:0000256" key="7">
    <source>
        <dbReference type="SAM" id="Phobius"/>
    </source>
</evidence>
<evidence type="ECO:0000256" key="6">
    <source>
        <dbReference type="ARBA" id="ARBA00023136"/>
    </source>
</evidence>
<dbReference type="EMBL" id="MLAK01000816">
    <property type="protein sequence ID" value="OHT03758.1"/>
    <property type="molecule type" value="Genomic_DNA"/>
</dbReference>
<name>A0A1J4K1Z3_9EUKA</name>
<dbReference type="Gene3D" id="1.20.1280.290">
    <property type="match status" value="1"/>
</dbReference>
<keyword evidence="3 7" id="KW-0812">Transmembrane</keyword>
<comment type="subcellular location">
    <subcellularLocation>
        <location evidence="1">Endomembrane system</location>
        <topology evidence="1">Multi-pass membrane protein</topology>
    </subcellularLocation>
</comment>
<evidence type="ECO:0000256" key="4">
    <source>
        <dbReference type="ARBA" id="ARBA00022737"/>
    </source>
</evidence>
<dbReference type="GO" id="GO:0015184">
    <property type="term" value="F:L-cystine transmembrane transporter activity"/>
    <property type="evidence" value="ECO:0007669"/>
    <property type="project" value="TreeGrafter"/>
</dbReference>
<feature type="transmembrane region" description="Helical" evidence="7">
    <location>
        <begin position="158"/>
        <end position="180"/>
    </location>
</feature>
<protein>
    <submittedName>
        <fullName evidence="8">PQ loop repeat family protein</fullName>
    </submittedName>
</protein>
<dbReference type="Proteomes" id="UP000179807">
    <property type="component" value="Unassembled WGS sequence"/>
</dbReference>
<dbReference type="PANTHER" id="PTHR13131">
    <property type="entry name" value="CYSTINOSIN"/>
    <property type="match status" value="1"/>
</dbReference>
<dbReference type="AlphaFoldDB" id="A0A1J4K1Z3"/>
<sequence length="258" mass="29880">MNISVLIYHIITSLWTRSQYAHFFGNISTLCFFLVYIPQIYMVFSLRSTEGFSLSSAKLKLLGSAFLCVNSIFKGDSLPLILYGFLNTVELIFLLLPFFLFNGEWKPLLYIGVVFIPLFICKFMPELIPFTDYIKPITQLMSNIPQLYQCMKVGTTRYVSMFSLHLHFGGSIFGFMMLIILQNFSFYSWFIYGNSFLQAFSVYIAAAWFGELRFFDAIEEENENENTSDGLNITLFTFNEEEQELDNKSSLDSDNEML</sequence>
<evidence type="ECO:0000256" key="5">
    <source>
        <dbReference type="ARBA" id="ARBA00022989"/>
    </source>
</evidence>
<dbReference type="GeneID" id="94827897"/>
<dbReference type="OrthoDB" id="8048523at2759"/>
<keyword evidence="6 7" id="KW-0472">Membrane</keyword>
<comment type="caution">
    <text evidence="8">The sequence shown here is derived from an EMBL/GenBank/DDBJ whole genome shotgun (WGS) entry which is preliminary data.</text>
</comment>
<feature type="transmembrane region" description="Helical" evidence="7">
    <location>
        <begin position="20"/>
        <end position="44"/>
    </location>
</feature>
<dbReference type="PANTHER" id="PTHR13131:SF5">
    <property type="entry name" value="CYSTINOSIN"/>
    <property type="match status" value="1"/>
</dbReference>
<dbReference type="Pfam" id="PF04193">
    <property type="entry name" value="PQ-loop"/>
    <property type="match status" value="1"/>
</dbReference>
<proteinExistence type="predicted"/>
<evidence type="ECO:0000313" key="8">
    <source>
        <dbReference type="EMBL" id="OHT03758.1"/>
    </source>
</evidence>
<evidence type="ECO:0000256" key="1">
    <source>
        <dbReference type="ARBA" id="ARBA00004127"/>
    </source>
</evidence>
<keyword evidence="9" id="KW-1185">Reference proteome</keyword>
<dbReference type="InterPro" id="IPR005282">
    <property type="entry name" value="LC_transporter"/>
</dbReference>
<organism evidence="8 9">
    <name type="scientific">Tritrichomonas foetus</name>
    <dbReference type="NCBI Taxonomy" id="1144522"/>
    <lineage>
        <taxon>Eukaryota</taxon>
        <taxon>Metamonada</taxon>
        <taxon>Parabasalia</taxon>
        <taxon>Tritrichomonadida</taxon>
        <taxon>Tritrichomonadidae</taxon>
        <taxon>Tritrichomonas</taxon>
    </lineage>
</organism>
<keyword evidence="2" id="KW-0813">Transport</keyword>
<evidence type="ECO:0000256" key="2">
    <source>
        <dbReference type="ARBA" id="ARBA00022448"/>
    </source>
</evidence>
<feature type="transmembrane region" description="Helical" evidence="7">
    <location>
        <begin position="80"/>
        <end position="101"/>
    </location>
</feature>
<dbReference type="GO" id="GO:0005774">
    <property type="term" value="C:vacuolar membrane"/>
    <property type="evidence" value="ECO:0007669"/>
    <property type="project" value="TreeGrafter"/>
</dbReference>
<keyword evidence="4" id="KW-0677">Repeat</keyword>
<evidence type="ECO:0000313" key="9">
    <source>
        <dbReference type="Proteomes" id="UP000179807"/>
    </source>
</evidence>
<keyword evidence="5 7" id="KW-1133">Transmembrane helix</keyword>
<gene>
    <name evidence="8" type="ORF">TRFO_06606</name>
</gene>
<feature type="transmembrane region" description="Helical" evidence="7">
    <location>
        <begin position="186"/>
        <end position="209"/>
    </location>
</feature>